<dbReference type="EMBL" id="MK598011">
    <property type="protein sequence ID" value="QJD13562.1"/>
    <property type="molecule type" value="Viral_cRNA"/>
</dbReference>
<reference evidence="15" key="1">
    <citation type="journal article" date="2020" name="Proc. Natl. Acad. Sci. U.S.A.">
        <title>Mammalian deltavirus without hepadnavirus coinfection in the neotropical rodent Proechimys semispinosus.</title>
        <authorList>
            <person name="Paraskevopoulou S."/>
            <person name="Pirzer F."/>
            <person name="Goldmann N."/>
            <person name="Schmid J."/>
            <person name="Corman V.M."/>
            <person name="Gottula L.T."/>
            <person name="Schroeder S."/>
            <person name="Rasche A."/>
            <person name="Muth D."/>
            <person name="Drexler J.F."/>
            <person name="Heni A.C."/>
            <person name="Eibner G.J."/>
            <person name="Page R.A."/>
            <person name="Jones T.C."/>
            <person name="Muller M.A."/>
            <person name="Sommer S."/>
            <person name="Glebe D."/>
            <person name="Drosten C."/>
        </authorList>
    </citation>
    <scope>NUCLEOTIDE SEQUENCE</scope>
    <source>
        <strain evidence="15">0946</strain>
    </source>
</reference>
<proteinExistence type="inferred from homology"/>
<feature type="domain" description="HDAg" evidence="14">
    <location>
        <begin position="20"/>
        <end position="196"/>
    </location>
</feature>
<comment type="subcellular location">
    <subcellularLocation>
        <location evidence="1">Host nucleus</location>
    </subcellularLocation>
    <subcellularLocation>
        <location evidence="2">Virion</location>
    </subcellularLocation>
</comment>
<keyword evidence="9" id="KW-0694">RNA-binding</keyword>
<evidence type="ECO:0000259" key="14">
    <source>
        <dbReference type="PROSITE" id="PS51838"/>
    </source>
</evidence>
<keyword evidence="11" id="KW-1160">Virus entry into host cell</keyword>
<feature type="region of interest" description="Disordered" evidence="13">
    <location>
        <begin position="57"/>
        <end position="196"/>
    </location>
</feature>
<evidence type="ECO:0000256" key="5">
    <source>
        <dbReference type="ARBA" id="ARBA00022524"/>
    </source>
</evidence>
<dbReference type="GO" id="GO:0046718">
    <property type="term" value="P:symbiont entry into host cell"/>
    <property type="evidence" value="ECO:0007669"/>
    <property type="project" value="UniProtKB-KW"/>
</dbReference>
<evidence type="ECO:0000256" key="9">
    <source>
        <dbReference type="ARBA" id="ARBA00022884"/>
    </source>
</evidence>
<comment type="similarity">
    <text evidence="3">Belongs to the hepatitis delta antigen family.</text>
</comment>
<keyword evidence="5" id="KW-1163">Viral penetration into host nucleus</keyword>
<dbReference type="SUPFAM" id="SSF58108">
    <property type="entry name" value="Oligomerization domain of hepatitis delta antigen"/>
    <property type="match status" value="1"/>
</dbReference>
<evidence type="ECO:0000256" key="7">
    <source>
        <dbReference type="ARBA" id="ARBA00022562"/>
    </source>
</evidence>
<evidence type="ECO:0000256" key="8">
    <source>
        <dbReference type="ARBA" id="ARBA00022844"/>
    </source>
</evidence>
<evidence type="ECO:0000256" key="6">
    <source>
        <dbReference type="ARBA" id="ARBA00022553"/>
    </source>
</evidence>
<dbReference type="PROSITE" id="PS51838">
    <property type="entry name" value="HDAG"/>
    <property type="match status" value="1"/>
</dbReference>
<keyword evidence="8" id="KW-0946">Virion</keyword>
<evidence type="ECO:0000256" key="3">
    <source>
        <dbReference type="ARBA" id="ARBA00010721"/>
    </source>
</evidence>
<evidence type="ECO:0000256" key="11">
    <source>
        <dbReference type="ARBA" id="ARBA00023296"/>
    </source>
</evidence>
<evidence type="ECO:0000313" key="15">
    <source>
        <dbReference type="EMBL" id="QJD13562.1"/>
    </source>
</evidence>
<feature type="compositionally biased region" description="Basic and acidic residues" evidence="13">
    <location>
        <begin position="96"/>
        <end position="140"/>
    </location>
</feature>
<dbReference type="InterPro" id="IPR002506">
    <property type="entry name" value="HDV_ag"/>
</dbReference>
<dbReference type="InterPro" id="IPR037517">
    <property type="entry name" value="HDAG_dom"/>
</dbReference>
<keyword evidence="10" id="KW-0007">Acetylation</keyword>
<evidence type="ECO:0000256" key="1">
    <source>
        <dbReference type="ARBA" id="ARBA00004147"/>
    </source>
</evidence>
<dbReference type="InterPro" id="IPR027403">
    <property type="entry name" value="Delta_antigen_N"/>
</dbReference>
<evidence type="ECO:0000256" key="10">
    <source>
        <dbReference type="ARBA" id="ARBA00022990"/>
    </source>
</evidence>
<name>A0A7D3NFP9_9VIRU</name>
<keyword evidence="7" id="KW-1048">Host nucleus</keyword>
<feature type="coiled-coil region" evidence="12">
    <location>
        <begin position="13"/>
        <end position="47"/>
    </location>
</feature>
<evidence type="ECO:0000256" key="12">
    <source>
        <dbReference type="SAM" id="Coils"/>
    </source>
</evidence>
<feature type="compositionally biased region" description="Basic and acidic residues" evidence="13">
    <location>
        <begin position="180"/>
        <end position="196"/>
    </location>
</feature>
<accession>A0A7D3NFP9</accession>
<dbReference type="GO" id="GO:0003723">
    <property type="term" value="F:RNA binding"/>
    <property type="evidence" value="ECO:0007669"/>
    <property type="project" value="UniProtKB-KW"/>
</dbReference>
<sequence length="196" mass="22144">METPGKKKSPKPRQEILEEWADLNRKKRELEKELQRTQRKKKRLEEENPWLGNVLGIVRQKAGGSDAPQAKKRRLGEEMEVDGGPGPSSAPRAPFTKKEREDHRRRCALENKKKQLEEQGKKLSEEEEAERRRLAEEDERRKKRAEGSGDGDVNPPEGTPRGAFGGGFVPGLQGVPESPFSRRGDGLSLRGEGEYP</sequence>
<dbReference type="Pfam" id="PF01517">
    <property type="entry name" value="HDV_ag"/>
    <property type="match status" value="1"/>
</dbReference>
<keyword evidence="6" id="KW-0597">Phosphoprotein</keyword>
<dbReference type="Gene3D" id="4.10.220.40">
    <property type="entry name" value="Delta antigen, N-terminal"/>
    <property type="match status" value="1"/>
</dbReference>
<evidence type="ECO:0000256" key="4">
    <source>
        <dbReference type="ARBA" id="ARBA00022481"/>
    </source>
</evidence>
<dbReference type="GO" id="GO:0043657">
    <property type="term" value="C:host cell"/>
    <property type="evidence" value="ECO:0007669"/>
    <property type="project" value="GOC"/>
</dbReference>
<keyword evidence="12" id="KW-0175">Coiled coil</keyword>
<dbReference type="GO" id="GO:0075732">
    <property type="term" value="P:viral penetration into host nucleus"/>
    <property type="evidence" value="ECO:0007669"/>
    <property type="project" value="UniProtKB-KW"/>
</dbReference>
<dbReference type="GO" id="GO:0044423">
    <property type="term" value="C:virion component"/>
    <property type="evidence" value="ECO:0007669"/>
    <property type="project" value="UniProtKB-KW"/>
</dbReference>
<keyword evidence="4" id="KW-0488">Methylation</keyword>
<organism evidence="15">
    <name type="scientific">Rodent deltavirus</name>
    <dbReference type="NCBI Taxonomy" id="2751480"/>
    <lineage>
        <taxon>Viruses</taxon>
        <taxon>Ribozyviria</taxon>
        <taxon>Kolmioviridae</taxon>
        <taxon>Deltavirus</taxon>
    </lineage>
</organism>
<evidence type="ECO:0000256" key="2">
    <source>
        <dbReference type="ARBA" id="ARBA00004328"/>
    </source>
</evidence>
<protein>
    <submittedName>
        <fullName evidence="15">Delta antigen</fullName>
    </submittedName>
</protein>
<evidence type="ECO:0000256" key="13">
    <source>
        <dbReference type="SAM" id="MobiDB-lite"/>
    </source>
</evidence>
<dbReference type="GO" id="GO:0042025">
    <property type="term" value="C:host cell nucleus"/>
    <property type="evidence" value="ECO:0007669"/>
    <property type="project" value="UniProtKB-SubCell"/>
</dbReference>